<dbReference type="AlphaFoldDB" id="A0AB33KHR1"/>
<proteinExistence type="predicted"/>
<dbReference type="NCBIfam" id="NF041638">
    <property type="entry name" value="QRL_CxxC_CxxC"/>
    <property type="match status" value="1"/>
</dbReference>
<evidence type="ECO:0000313" key="2">
    <source>
        <dbReference type="EMBL" id="BFP54658.1"/>
    </source>
</evidence>
<gene>
    <name evidence="2" type="ORF">SCMC78_44650</name>
</gene>
<reference evidence="2" key="1">
    <citation type="submission" date="2024-07" db="EMBL/GenBank/DDBJ databases">
        <title>Complete genome sequences of cellulolytic bacteria, Kitasatospora sp. CMC57 and Streptomyces sp. CMC78, isolated from Japanese agricultural soil.</title>
        <authorList>
            <person name="Hashimoto T."/>
            <person name="Ito M."/>
            <person name="Iwamoto M."/>
            <person name="Fukahori D."/>
            <person name="Shoda T."/>
            <person name="Sakoda M."/>
            <person name="Morohoshi T."/>
            <person name="Mitsuboshi M."/>
            <person name="Nishizawa T."/>
        </authorList>
    </citation>
    <scope>NUCLEOTIDE SEQUENCE</scope>
    <source>
        <strain evidence="2">CMC78</strain>
    </source>
</reference>
<dbReference type="KEGG" id="stcm:SCMC78_44650"/>
<sequence length="160" mass="17541">MTYAATRILGRVIPALSVVPRAEHQQPAGLTRLNTSTTSGFSPRPLSESANPLVSVYRWRLAPDGLATRRQLRALGLRPGGQDVVAELHRPRRRGRGPLVAYLYRVEHARPVRPMTPGRAAALAAAMRARRTCPTCRTDVGYCIPRSLGMCVPCHDLPQS</sequence>
<dbReference type="InterPro" id="IPR048142">
    <property type="entry name" value="QRL_CxxC_CxxC"/>
</dbReference>
<name>A0AB33KHR1_9ACTN</name>
<dbReference type="EMBL" id="AP035884">
    <property type="protein sequence ID" value="BFP54658.1"/>
    <property type="molecule type" value="Genomic_DNA"/>
</dbReference>
<feature type="region of interest" description="Disordered" evidence="1">
    <location>
        <begin position="24"/>
        <end position="47"/>
    </location>
</feature>
<evidence type="ECO:0000256" key="1">
    <source>
        <dbReference type="SAM" id="MobiDB-lite"/>
    </source>
</evidence>
<accession>A0AB33KHR1</accession>
<protein>
    <submittedName>
        <fullName evidence="2">Uncharacterized protein</fullName>
    </submittedName>
</protein>
<feature type="compositionally biased region" description="Polar residues" evidence="1">
    <location>
        <begin position="32"/>
        <end position="41"/>
    </location>
</feature>
<organism evidence="2">
    <name type="scientific">Streptomyces sp. CMC78</name>
    <dbReference type="NCBI Taxonomy" id="3231512"/>
    <lineage>
        <taxon>Bacteria</taxon>
        <taxon>Bacillati</taxon>
        <taxon>Actinomycetota</taxon>
        <taxon>Actinomycetes</taxon>
        <taxon>Kitasatosporales</taxon>
        <taxon>Streptomycetaceae</taxon>
        <taxon>Streptomyces</taxon>
    </lineage>
</organism>